<sequence length="306" mass="34562">MTVAAKRLFSGSVRAFGVLLLAACSGASNQALRDFQVQTPRPFGYVIGDTIPQRIVLETRAGMALERGSLPTPGRVNRWLQLNAVHVQELSGSDGKRYQIDLLYQQFYAPMEVKALNIPGYNLRFQQHGQSLEQPVAAWTFTAAPLRELVVRQDQHGEYLRPDQAPPLLDDAVIVQRLFMALAVVLGVALRLAWLYGYLPGRAQRRVFKCAQRQLQKLGLSQLPQALAALHAAFNGLHGKPVFLHKLTEFYQSHPEYCSIADELSWFFDYSNRYFFDDASTMPQESDLQKIKALCLHCREIERGSR</sequence>
<evidence type="ECO:0000256" key="1">
    <source>
        <dbReference type="SAM" id="Phobius"/>
    </source>
</evidence>
<proteinExistence type="predicted"/>
<keyword evidence="1" id="KW-0812">Transmembrane</keyword>
<dbReference type="Proteomes" id="UP000652176">
    <property type="component" value="Unassembled WGS sequence"/>
</dbReference>
<keyword evidence="1" id="KW-1133">Transmembrane helix</keyword>
<name>A0ABR9D024_9GAMM</name>
<reference evidence="3 4" key="1">
    <citation type="submission" date="2020-09" db="EMBL/GenBank/DDBJ databases">
        <title>Methylomonas albis sp. nov. and Methylomonas fluvii sp. nov.: Two cold-adapted methanotrophs from the River Elbe and an amended description of Methylovulum psychrotolerans strain Eb1.</title>
        <authorList>
            <person name="Bussmann I.K."/>
            <person name="Klings K.-W."/>
            <person name="Warnstedt J."/>
            <person name="Hoppert M."/>
            <person name="Saborowski A."/>
            <person name="Horn F."/>
            <person name="Liebner S."/>
        </authorList>
    </citation>
    <scope>NUCLEOTIDE SEQUENCE [LARGE SCALE GENOMIC DNA]</scope>
    <source>
        <strain evidence="3 4">EbA</strain>
    </source>
</reference>
<evidence type="ECO:0000313" key="4">
    <source>
        <dbReference type="Proteomes" id="UP000652176"/>
    </source>
</evidence>
<protein>
    <submittedName>
        <fullName evidence="3">Nonribosomal peptide synthetase MxaA</fullName>
    </submittedName>
</protein>
<keyword evidence="4" id="KW-1185">Reference proteome</keyword>
<evidence type="ECO:0000256" key="2">
    <source>
        <dbReference type="SAM" id="SignalP"/>
    </source>
</evidence>
<feature type="chain" id="PRO_5046776156" evidence="2">
    <location>
        <begin position="16"/>
        <end position="306"/>
    </location>
</feature>
<keyword evidence="2" id="KW-0732">Signal</keyword>
<feature type="signal peptide" evidence="2">
    <location>
        <begin position="1"/>
        <end position="15"/>
    </location>
</feature>
<organism evidence="3 4">
    <name type="scientific">Methylomonas albis</name>
    <dbReference type="NCBI Taxonomy" id="1854563"/>
    <lineage>
        <taxon>Bacteria</taxon>
        <taxon>Pseudomonadati</taxon>
        <taxon>Pseudomonadota</taxon>
        <taxon>Gammaproteobacteria</taxon>
        <taxon>Methylococcales</taxon>
        <taxon>Methylococcaceae</taxon>
        <taxon>Methylomonas</taxon>
    </lineage>
</organism>
<comment type="caution">
    <text evidence="3">The sequence shown here is derived from an EMBL/GenBank/DDBJ whole genome shotgun (WGS) entry which is preliminary data.</text>
</comment>
<dbReference type="RefSeq" id="WP_192374829.1">
    <property type="nucleotide sequence ID" value="NZ_CAJHIV010000001.1"/>
</dbReference>
<keyword evidence="1" id="KW-0472">Membrane</keyword>
<feature type="transmembrane region" description="Helical" evidence="1">
    <location>
        <begin position="178"/>
        <end position="199"/>
    </location>
</feature>
<accession>A0ABR9D024</accession>
<evidence type="ECO:0000313" key="3">
    <source>
        <dbReference type="EMBL" id="MBD9356480.1"/>
    </source>
</evidence>
<dbReference type="EMBL" id="JACXSS010000001">
    <property type="protein sequence ID" value="MBD9356480.1"/>
    <property type="molecule type" value="Genomic_DNA"/>
</dbReference>
<gene>
    <name evidence="3" type="ORF">IE877_11365</name>
</gene>